<dbReference type="InterPro" id="IPR009057">
    <property type="entry name" value="Homeodomain-like_sf"/>
</dbReference>
<reference evidence="5" key="1">
    <citation type="submission" date="2022-10" db="EMBL/GenBank/DDBJ databases">
        <title>The complete genomes of actinobacterial strains from the NBC collection.</title>
        <authorList>
            <person name="Joergensen T.S."/>
            <person name="Alvarez Arevalo M."/>
            <person name="Sterndorff E.B."/>
            <person name="Faurdal D."/>
            <person name="Vuksanovic O."/>
            <person name="Mourched A.-S."/>
            <person name="Charusanti P."/>
            <person name="Shaw S."/>
            <person name="Blin K."/>
            <person name="Weber T."/>
        </authorList>
    </citation>
    <scope>NUCLEOTIDE SEQUENCE</scope>
    <source>
        <strain evidence="5">NBC_01482</strain>
    </source>
</reference>
<evidence type="ECO:0000313" key="6">
    <source>
        <dbReference type="Proteomes" id="UP001432062"/>
    </source>
</evidence>
<keyword evidence="1" id="KW-0805">Transcription regulation</keyword>
<dbReference type="SUPFAM" id="SSF46689">
    <property type="entry name" value="Homeodomain-like"/>
    <property type="match status" value="1"/>
</dbReference>
<organism evidence="5 6">
    <name type="scientific">Nocardia vinacea</name>
    <dbReference type="NCBI Taxonomy" id="96468"/>
    <lineage>
        <taxon>Bacteria</taxon>
        <taxon>Bacillati</taxon>
        <taxon>Actinomycetota</taxon>
        <taxon>Actinomycetes</taxon>
        <taxon>Mycobacteriales</taxon>
        <taxon>Nocardiaceae</taxon>
        <taxon>Nocardia</taxon>
    </lineage>
</organism>
<dbReference type="Proteomes" id="UP001432062">
    <property type="component" value="Chromosome"/>
</dbReference>
<dbReference type="SUPFAM" id="SSF51182">
    <property type="entry name" value="RmlC-like cupins"/>
    <property type="match status" value="1"/>
</dbReference>
<dbReference type="RefSeq" id="WP_329416158.1">
    <property type="nucleotide sequence ID" value="NZ_CP109441.1"/>
</dbReference>
<name>A0ABZ1Z6Z9_9NOCA</name>
<keyword evidence="6" id="KW-1185">Reference proteome</keyword>
<proteinExistence type="predicted"/>
<dbReference type="Pfam" id="PF12833">
    <property type="entry name" value="HTH_18"/>
    <property type="match status" value="1"/>
</dbReference>
<dbReference type="PANTHER" id="PTHR46796">
    <property type="entry name" value="HTH-TYPE TRANSCRIPTIONAL ACTIVATOR RHAS-RELATED"/>
    <property type="match status" value="1"/>
</dbReference>
<keyword evidence="2" id="KW-0238">DNA-binding</keyword>
<dbReference type="PRINTS" id="PR00032">
    <property type="entry name" value="HTHARAC"/>
</dbReference>
<dbReference type="SMART" id="SM00342">
    <property type="entry name" value="HTH_ARAC"/>
    <property type="match status" value="1"/>
</dbReference>
<dbReference type="InterPro" id="IPR011051">
    <property type="entry name" value="RmlC_Cupin_sf"/>
</dbReference>
<gene>
    <name evidence="5" type="ORF">OG563_37265</name>
</gene>
<dbReference type="InterPro" id="IPR050204">
    <property type="entry name" value="AraC_XylS_family_regulators"/>
</dbReference>
<evidence type="ECO:0000259" key="4">
    <source>
        <dbReference type="PROSITE" id="PS01124"/>
    </source>
</evidence>
<sequence>MDVSQRGETVTTDCLSTWIDAIRDNFVALNITPADPANFRGSLSTRQLAHLMVAEMAAMPQVFDRTARLASRQSLDLFQIGMVVSGEAQLTQDGRTCVLGPGDFAVYESSRPFTWSVRQEWRGRVYTWPKRTVSLGNSESQMLTARTVRRDSPFGRLLTPTLASLLKSDSQFSSTGAVRLADHVVELAITAALEEANIEESYSEPAGLFSRVLQYIELNLDDPELGPHSIALAFFVSTRTLHRLFAKHGDTVTSRIRARRLEACRQAITSSTNQTLTDIANQFGFMDLPGFSRAFASAYGVSPSRYRSLRR</sequence>
<dbReference type="PROSITE" id="PS01124">
    <property type="entry name" value="HTH_ARAC_FAMILY_2"/>
    <property type="match status" value="1"/>
</dbReference>
<evidence type="ECO:0000313" key="5">
    <source>
        <dbReference type="EMBL" id="WUV51345.1"/>
    </source>
</evidence>
<keyword evidence="3" id="KW-0804">Transcription</keyword>
<dbReference type="InterPro" id="IPR018060">
    <property type="entry name" value="HTH_AraC"/>
</dbReference>
<dbReference type="PANTHER" id="PTHR46796:SF6">
    <property type="entry name" value="ARAC SUBFAMILY"/>
    <property type="match status" value="1"/>
</dbReference>
<evidence type="ECO:0000256" key="3">
    <source>
        <dbReference type="ARBA" id="ARBA00023163"/>
    </source>
</evidence>
<evidence type="ECO:0000256" key="1">
    <source>
        <dbReference type="ARBA" id="ARBA00023015"/>
    </source>
</evidence>
<dbReference type="Pfam" id="PF14525">
    <property type="entry name" value="AraC_binding_2"/>
    <property type="match status" value="1"/>
</dbReference>
<dbReference type="InterPro" id="IPR020449">
    <property type="entry name" value="Tscrpt_reg_AraC-type_HTH"/>
</dbReference>
<dbReference type="Gene3D" id="1.10.10.60">
    <property type="entry name" value="Homeodomain-like"/>
    <property type="match status" value="1"/>
</dbReference>
<protein>
    <submittedName>
        <fullName evidence="5">Helix-turn-helix domain-containing protein</fullName>
    </submittedName>
</protein>
<dbReference type="InterPro" id="IPR035418">
    <property type="entry name" value="AraC-bd_2"/>
</dbReference>
<dbReference type="EMBL" id="CP109441">
    <property type="protein sequence ID" value="WUV51345.1"/>
    <property type="molecule type" value="Genomic_DNA"/>
</dbReference>
<evidence type="ECO:0000256" key="2">
    <source>
        <dbReference type="ARBA" id="ARBA00023125"/>
    </source>
</evidence>
<feature type="domain" description="HTH araC/xylS-type" evidence="4">
    <location>
        <begin position="210"/>
        <end position="309"/>
    </location>
</feature>
<accession>A0ABZ1Z6Z9</accession>